<proteinExistence type="predicted"/>
<dbReference type="EMBL" id="CP001618">
    <property type="protein sequence ID" value="ACQ78824.1"/>
    <property type="molecule type" value="Genomic_DNA"/>
</dbReference>
<accession>C5BXT0</accession>
<dbReference type="Proteomes" id="UP000007962">
    <property type="component" value="Chromosome"/>
</dbReference>
<dbReference type="HOGENOM" id="CLU_052626_3_0_11"/>
<keyword evidence="2" id="KW-1185">Reference proteome</keyword>
<protein>
    <recommendedName>
        <fullName evidence="3">AbiEi antitoxin C-terminal domain-containing protein</fullName>
    </recommendedName>
</protein>
<name>C5BXT0_BEUC1</name>
<organism evidence="1 2">
    <name type="scientific">Beutenbergia cavernae (strain ATCC BAA-8 / DSM 12333 / CCUG 43141 / JCM 11478 / NBRC 16432 / NCIMB 13614 / HKI 0122)</name>
    <dbReference type="NCBI Taxonomy" id="471853"/>
    <lineage>
        <taxon>Bacteria</taxon>
        <taxon>Bacillati</taxon>
        <taxon>Actinomycetota</taxon>
        <taxon>Actinomycetes</taxon>
        <taxon>Micrococcales</taxon>
        <taxon>Beutenbergiaceae</taxon>
        <taxon>Beutenbergia</taxon>
    </lineage>
</organism>
<evidence type="ECO:0000313" key="2">
    <source>
        <dbReference type="Proteomes" id="UP000007962"/>
    </source>
</evidence>
<evidence type="ECO:0000313" key="1">
    <source>
        <dbReference type="EMBL" id="ACQ78824.1"/>
    </source>
</evidence>
<dbReference type="eggNOG" id="COG5340">
    <property type="taxonomic scope" value="Bacteria"/>
</dbReference>
<reference evidence="1 2" key="1">
    <citation type="journal article" date="2009" name="Stand. Genomic Sci.">
        <title>Complete genome sequence of Beutenbergia cavernae type strain (HKI 0122).</title>
        <authorList>
            <person name="Land M."/>
            <person name="Pukall R."/>
            <person name="Abt B."/>
            <person name="Goker M."/>
            <person name="Rohde M."/>
            <person name="Glavina Del Rio T."/>
            <person name="Tice H."/>
            <person name="Copeland A."/>
            <person name="Cheng J.F."/>
            <person name="Lucas S."/>
            <person name="Chen F."/>
            <person name="Nolan M."/>
            <person name="Bruce D."/>
            <person name="Goodwin L."/>
            <person name="Pitluck S."/>
            <person name="Ivanova N."/>
            <person name="Mavromatis K."/>
            <person name="Ovchinnikova G."/>
            <person name="Pati A."/>
            <person name="Chen A."/>
            <person name="Palaniappan K."/>
            <person name="Hauser L."/>
            <person name="Chang Y.J."/>
            <person name="Jefferies C.C."/>
            <person name="Saunders E."/>
            <person name="Brettin T."/>
            <person name="Detter J.C."/>
            <person name="Han C."/>
            <person name="Chain P."/>
            <person name="Bristow J."/>
            <person name="Eisen J.A."/>
            <person name="Markowitz V."/>
            <person name="Hugenholtz P."/>
            <person name="Kyrpides N.C."/>
            <person name="Klenk H.P."/>
            <person name="Lapidus A."/>
        </authorList>
    </citation>
    <scope>NUCLEOTIDE SEQUENCE [LARGE SCALE GENOMIC DNA]</scope>
    <source>
        <strain evidence="2">ATCC BAA-8 / DSM 12333 / NBRC 16432</strain>
    </source>
</reference>
<dbReference type="STRING" id="471853.Bcav_0561"/>
<dbReference type="KEGG" id="bcv:Bcav_0561"/>
<evidence type="ECO:0008006" key="3">
    <source>
        <dbReference type="Google" id="ProtNLM"/>
    </source>
</evidence>
<gene>
    <name evidence="1" type="ordered locus">Bcav_0561</name>
</gene>
<sequence>MTMASVARVHPLTLLLERQSGVITRRQIAQCGRSPRVPRSRLESGRWQLIHPGVYLTYSGPITWSSRAWAAVLACGRGAALSHRSAGYLGGLVASQPRQLDVTIPHDRQVRPLAGVRLHRTRRRLAPTGDPPRLGRAVTAIDLADAATNEDDVIGFLCAAARRGVPTSRLRQEVAGRARLRHRGLLHELVAEVAAGSESPLEHRFHRDVVRAHDLPASARQVWAEIRGLRLRADAVFGEYATRAELDGALAHPGGTTDADVWRDNEVRVDRSHVTLRYRWSHLAVRPCDCTVQLVGALRSGGWQGTARRCGPLCPVPNSR</sequence>
<dbReference type="AlphaFoldDB" id="C5BXT0"/>